<organism evidence="1 2">
    <name type="scientific">Malus baccata</name>
    <name type="common">Siberian crab apple</name>
    <name type="synonym">Pyrus baccata</name>
    <dbReference type="NCBI Taxonomy" id="106549"/>
    <lineage>
        <taxon>Eukaryota</taxon>
        <taxon>Viridiplantae</taxon>
        <taxon>Streptophyta</taxon>
        <taxon>Embryophyta</taxon>
        <taxon>Tracheophyta</taxon>
        <taxon>Spermatophyta</taxon>
        <taxon>Magnoliopsida</taxon>
        <taxon>eudicotyledons</taxon>
        <taxon>Gunneridae</taxon>
        <taxon>Pentapetalae</taxon>
        <taxon>rosids</taxon>
        <taxon>fabids</taxon>
        <taxon>Rosales</taxon>
        <taxon>Rosaceae</taxon>
        <taxon>Amygdaloideae</taxon>
        <taxon>Maleae</taxon>
        <taxon>Malus</taxon>
    </lineage>
</organism>
<evidence type="ECO:0000313" key="1">
    <source>
        <dbReference type="EMBL" id="TQE05311.1"/>
    </source>
</evidence>
<evidence type="ECO:0000313" key="2">
    <source>
        <dbReference type="Proteomes" id="UP000315295"/>
    </source>
</evidence>
<proteinExistence type="predicted"/>
<sequence length="64" mass="6866">MAGCAAQLYGYFDALTTELLAANEGLLSAYDAGFTSIILELDFKSAMDLIVANDIRLDCDNSIL</sequence>
<comment type="caution">
    <text evidence="1">The sequence shown here is derived from an EMBL/GenBank/DDBJ whole genome shotgun (WGS) entry which is preliminary data.</text>
</comment>
<dbReference type="EMBL" id="VIEB01000125">
    <property type="protein sequence ID" value="TQE05311.1"/>
    <property type="molecule type" value="Genomic_DNA"/>
</dbReference>
<reference evidence="1 2" key="1">
    <citation type="journal article" date="2019" name="G3 (Bethesda)">
        <title>Sequencing of a Wild Apple (Malus baccata) Genome Unravels the Differences Between Cultivated and Wild Apple Species Regarding Disease Resistance and Cold Tolerance.</title>
        <authorList>
            <person name="Chen X."/>
        </authorList>
    </citation>
    <scope>NUCLEOTIDE SEQUENCE [LARGE SCALE GENOMIC DNA]</scope>
    <source>
        <strain evidence="2">cv. Shandingzi</strain>
        <tissue evidence="1">Leaves</tissue>
    </source>
</reference>
<gene>
    <name evidence="1" type="ORF">C1H46_009086</name>
</gene>
<keyword evidence="2" id="KW-1185">Reference proteome</keyword>
<dbReference type="AlphaFoldDB" id="A0A540N2N4"/>
<name>A0A540N2N4_MALBA</name>
<dbReference type="Proteomes" id="UP000315295">
    <property type="component" value="Unassembled WGS sequence"/>
</dbReference>
<protein>
    <submittedName>
        <fullName evidence="1">Uncharacterized protein</fullName>
    </submittedName>
</protein>
<accession>A0A540N2N4</accession>